<dbReference type="AlphaFoldDB" id="A0A7X0H9F9"/>
<dbReference type="GO" id="GO:0046872">
    <property type="term" value="F:metal ion binding"/>
    <property type="evidence" value="ECO:0007669"/>
    <property type="project" value="UniProtKB-KW"/>
</dbReference>
<dbReference type="Pfam" id="PF00122">
    <property type="entry name" value="E1-E2_ATPase"/>
    <property type="match status" value="1"/>
</dbReference>
<dbReference type="InterPro" id="IPR036412">
    <property type="entry name" value="HAD-like_sf"/>
</dbReference>
<feature type="transmembrane region" description="Helical" evidence="10">
    <location>
        <begin position="115"/>
        <end position="133"/>
    </location>
</feature>
<dbReference type="PANTHER" id="PTHR48085">
    <property type="entry name" value="CADMIUM/ZINC-TRANSPORTING ATPASE HMA2-RELATED"/>
    <property type="match status" value="1"/>
</dbReference>
<dbReference type="RefSeq" id="WP_184679311.1">
    <property type="nucleotide sequence ID" value="NZ_JACHGY010000002.1"/>
</dbReference>
<keyword evidence="5" id="KW-1278">Translocase</keyword>
<evidence type="ECO:0000256" key="1">
    <source>
        <dbReference type="ARBA" id="ARBA00004370"/>
    </source>
</evidence>
<keyword evidence="7 10" id="KW-0472">Membrane</keyword>
<keyword evidence="14" id="KW-1185">Reference proteome</keyword>
<dbReference type="InterPro" id="IPR023299">
    <property type="entry name" value="ATPase_P-typ_cyto_dom_N"/>
</dbReference>
<dbReference type="GO" id="GO:0005524">
    <property type="term" value="F:ATP binding"/>
    <property type="evidence" value="ECO:0007669"/>
    <property type="project" value="UniProtKB-UniRule"/>
</dbReference>
<dbReference type="SUPFAM" id="SSF56784">
    <property type="entry name" value="HAD-like"/>
    <property type="match status" value="1"/>
</dbReference>
<dbReference type="InterPro" id="IPR023298">
    <property type="entry name" value="ATPase_P-typ_TM_dom_sf"/>
</dbReference>
<dbReference type="NCBIfam" id="TIGR01525">
    <property type="entry name" value="ATPase-IB_hvy"/>
    <property type="match status" value="1"/>
</dbReference>
<evidence type="ECO:0000259" key="12">
    <source>
        <dbReference type="Pfam" id="PF00122"/>
    </source>
</evidence>
<keyword evidence="10" id="KW-0547">Nucleotide-binding</keyword>
<dbReference type="InterPro" id="IPR018303">
    <property type="entry name" value="ATPase_P-typ_P_site"/>
</dbReference>
<dbReference type="SFLD" id="SFLDS00003">
    <property type="entry name" value="Haloacid_Dehalogenase"/>
    <property type="match status" value="1"/>
</dbReference>
<feature type="transmembrane region" description="Helical" evidence="10">
    <location>
        <begin position="594"/>
        <end position="613"/>
    </location>
</feature>
<dbReference type="NCBIfam" id="TIGR01494">
    <property type="entry name" value="ATPase_P-type"/>
    <property type="match status" value="1"/>
</dbReference>
<dbReference type="SFLD" id="SFLDF00027">
    <property type="entry name" value="p-type_atpase"/>
    <property type="match status" value="1"/>
</dbReference>
<comment type="subcellular location">
    <subcellularLocation>
        <location evidence="10">Cell membrane</location>
    </subcellularLocation>
    <subcellularLocation>
        <location evidence="1">Membrane</location>
    </subcellularLocation>
</comment>
<feature type="transmembrane region" description="Helical" evidence="10">
    <location>
        <begin position="262"/>
        <end position="281"/>
    </location>
</feature>
<dbReference type="Pfam" id="PF00702">
    <property type="entry name" value="Hydrolase"/>
    <property type="match status" value="1"/>
</dbReference>
<keyword evidence="10" id="KW-0067">ATP-binding</keyword>
<gene>
    <name evidence="13" type="ORF">HNQ40_003603</name>
</gene>
<feature type="transmembrane region" description="Helical" evidence="10">
    <location>
        <begin position="287"/>
        <end position="313"/>
    </location>
</feature>
<dbReference type="InterPro" id="IPR051014">
    <property type="entry name" value="Cation_Transport_ATPase_IB"/>
</dbReference>
<dbReference type="InterPro" id="IPR023214">
    <property type="entry name" value="HAD_sf"/>
</dbReference>
<feature type="compositionally biased region" description="Polar residues" evidence="11">
    <location>
        <begin position="1"/>
        <end position="19"/>
    </location>
</feature>
<evidence type="ECO:0000313" key="14">
    <source>
        <dbReference type="Proteomes" id="UP000541810"/>
    </source>
</evidence>
<dbReference type="InterPro" id="IPR001757">
    <property type="entry name" value="P_typ_ATPase"/>
</dbReference>
<comment type="catalytic activity">
    <reaction evidence="9">
        <text>Zn(2+)(in) + ATP + H2O = Zn(2+)(out) + ADP + phosphate + H(+)</text>
        <dbReference type="Rhea" id="RHEA:20621"/>
        <dbReference type="ChEBI" id="CHEBI:15377"/>
        <dbReference type="ChEBI" id="CHEBI:15378"/>
        <dbReference type="ChEBI" id="CHEBI:29105"/>
        <dbReference type="ChEBI" id="CHEBI:30616"/>
        <dbReference type="ChEBI" id="CHEBI:43474"/>
        <dbReference type="ChEBI" id="CHEBI:456216"/>
        <dbReference type="EC" id="7.2.2.12"/>
    </reaction>
</comment>
<evidence type="ECO:0000256" key="5">
    <source>
        <dbReference type="ARBA" id="ARBA00022967"/>
    </source>
</evidence>
<dbReference type="PANTHER" id="PTHR48085:SF5">
    <property type="entry name" value="CADMIUM_ZINC-TRANSPORTING ATPASE HMA4-RELATED"/>
    <property type="match status" value="1"/>
</dbReference>
<evidence type="ECO:0000256" key="8">
    <source>
        <dbReference type="ARBA" id="ARBA00039097"/>
    </source>
</evidence>
<feature type="transmembrane region" description="Helical" evidence="10">
    <location>
        <begin position="35"/>
        <end position="55"/>
    </location>
</feature>
<keyword evidence="4 10" id="KW-0479">Metal-binding</keyword>
<evidence type="ECO:0000256" key="11">
    <source>
        <dbReference type="SAM" id="MobiDB-lite"/>
    </source>
</evidence>
<dbReference type="PROSITE" id="PS01229">
    <property type="entry name" value="COF_2"/>
    <property type="match status" value="1"/>
</dbReference>
<keyword evidence="3 10" id="KW-0812">Transmembrane</keyword>
<dbReference type="InterPro" id="IPR008250">
    <property type="entry name" value="ATPase_P-typ_transduc_dom_A_sf"/>
</dbReference>
<feature type="region of interest" description="Disordered" evidence="11">
    <location>
        <begin position="1"/>
        <end position="24"/>
    </location>
</feature>
<dbReference type="SFLD" id="SFLDG00002">
    <property type="entry name" value="C1.7:_P-type_atpase_like"/>
    <property type="match status" value="1"/>
</dbReference>
<dbReference type="Proteomes" id="UP000541810">
    <property type="component" value="Unassembled WGS sequence"/>
</dbReference>
<dbReference type="Gene3D" id="2.70.150.10">
    <property type="entry name" value="Calcium-transporting ATPase, cytoplasmic transduction domain A"/>
    <property type="match status" value="1"/>
</dbReference>
<evidence type="ECO:0000256" key="2">
    <source>
        <dbReference type="ARBA" id="ARBA00006024"/>
    </source>
</evidence>
<dbReference type="Gene3D" id="3.40.50.1000">
    <property type="entry name" value="HAD superfamily/HAD-like"/>
    <property type="match status" value="1"/>
</dbReference>
<protein>
    <recommendedName>
        <fullName evidence="8">P-type Zn(2+) transporter</fullName>
        <ecNumber evidence="8">7.2.2.12</ecNumber>
    </recommendedName>
</protein>
<proteinExistence type="inferred from homology"/>
<evidence type="ECO:0000313" key="13">
    <source>
        <dbReference type="EMBL" id="MBB6431720.1"/>
    </source>
</evidence>
<dbReference type="GO" id="GO:0016463">
    <property type="term" value="F:P-type zinc transporter activity"/>
    <property type="evidence" value="ECO:0007669"/>
    <property type="project" value="UniProtKB-EC"/>
</dbReference>
<dbReference type="EC" id="7.2.2.12" evidence="8"/>
<dbReference type="InterPro" id="IPR059000">
    <property type="entry name" value="ATPase_P-type_domA"/>
</dbReference>
<dbReference type="GO" id="GO:0005886">
    <property type="term" value="C:plasma membrane"/>
    <property type="evidence" value="ECO:0007669"/>
    <property type="project" value="UniProtKB-SubCell"/>
</dbReference>
<dbReference type="PROSITE" id="PS00154">
    <property type="entry name" value="ATPASE_E1_E2"/>
    <property type="match status" value="1"/>
</dbReference>
<dbReference type="NCBIfam" id="TIGR01512">
    <property type="entry name" value="ATPase-IB2_Cd"/>
    <property type="match status" value="1"/>
</dbReference>
<sequence length="679" mass="72358">MTESQPSGQPASDSTSQEALSEALNDERSKIDPQLIVVMIGTVLLICALAAYPLFDTAEHPAILAMLAALCLGTPVTWNTIRGMMGYESQDQHTEALVMLAFLGSFASARYLEAAAIALFMYFASLIVHRTATGARRTIESLMRVSPKRANRLKEDGSEEDTLATELNPGDRVMVRPGDQVPCDGRVLSGSSSLDEKYITGESHPVDKSTSDQVFAGSINLTGVLEIEVEKPLAESTLGRVQALILDAANHKTPVAQMLDRFSGYYMPVILCLAAIVLFFTQDMSQVISLLLIACPMEIIISGPLAAVASLSAAARLGVLIKNVTDIEVARNLTAIVFDKTGTLTTGNLAVTRLFPAPGTDPADLLSLAASLEQLSRHPVARAVVAISEKAQVELTDVEDFEEVAGRGVRGIYQGRKVMAGRESWIRESGVEVPEGLLDEIGSMSVLMLAEEGRCLGWIGLSDQTRVGADIALEELNELGIHQRIMVTGDRTGPAQQTAQALNLTGMVAEALPGDKLDIVRQLKERGHTVAVIGDGVNDGPALAAADISVAMGAAGSDVAINAASIALMNSQLNRLPFLVRLSRATSRVIRQNIVFVMLYILTMLILLGFGYVTPLIAAISHGVSSIVVIFNSARLIRQGEDLPLLEDLERTRSAQAATPTRRVQTMPVVGAGMAPSAG</sequence>
<dbReference type="EMBL" id="JACHGY010000002">
    <property type="protein sequence ID" value="MBB6431720.1"/>
    <property type="molecule type" value="Genomic_DNA"/>
</dbReference>
<dbReference type="SUPFAM" id="SSF81653">
    <property type="entry name" value="Calcium ATPase, transduction domain A"/>
    <property type="match status" value="1"/>
</dbReference>
<evidence type="ECO:0000256" key="10">
    <source>
        <dbReference type="RuleBase" id="RU362081"/>
    </source>
</evidence>
<evidence type="ECO:0000256" key="7">
    <source>
        <dbReference type="ARBA" id="ARBA00023136"/>
    </source>
</evidence>
<evidence type="ECO:0000256" key="4">
    <source>
        <dbReference type="ARBA" id="ARBA00022723"/>
    </source>
</evidence>
<dbReference type="Gene3D" id="3.40.1110.10">
    <property type="entry name" value="Calcium-transporting ATPase, cytoplasmic domain N"/>
    <property type="match status" value="1"/>
</dbReference>
<organism evidence="13 14">
    <name type="scientific">Algisphaera agarilytica</name>
    <dbReference type="NCBI Taxonomy" id="1385975"/>
    <lineage>
        <taxon>Bacteria</taxon>
        <taxon>Pseudomonadati</taxon>
        <taxon>Planctomycetota</taxon>
        <taxon>Phycisphaerae</taxon>
        <taxon>Phycisphaerales</taxon>
        <taxon>Phycisphaeraceae</taxon>
        <taxon>Algisphaera</taxon>
    </lineage>
</organism>
<evidence type="ECO:0000256" key="6">
    <source>
        <dbReference type="ARBA" id="ARBA00022989"/>
    </source>
</evidence>
<dbReference type="InterPro" id="IPR044492">
    <property type="entry name" value="P_typ_ATPase_HD_dom"/>
</dbReference>
<accession>A0A7X0H9F9</accession>
<evidence type="ECO:0000256" key="3">
    <source>
        <dbReference type="ARBA" id="ARBA00022692"/>
    </source>
</evidence>
<dbReference type="GO" id="GO:0016887">
    <property type="term" value="F:ATP hydrolysis activity"/>
    <property type="evidence" value="ECO:0007669"/>
    <property type="project" value="InterPro"/>
</dbReference>
<reference evidence="13 14" key="1">
    <citation type="submission" date="2020-08" db="EMBL/GenBank/DDBJ databases">
        <title>Genomic Encyclopedia of Type Strains, Phase IV (KMG-IV): sequencing the most valuable type-strain genomes for metagenomic binning, comparative biology and taxonomic classification.</title>
        <authorList>
            <person name="Goeker M."/>
        </authorList>
    </citation>
    <scope>NUCLEOTIDE SEQUENCE [LARGE SCALE GENOMIC DNA]</scope>
    <source>
        <strain evidence="13 14">DSM 103725</strain>
    </source>
</reference>
<keyword evidence="6 10" id="KW-1133">Transmembrane helix</keyword>
<dbReference type="SUPFAM" id="SSF81665">
    <property type="entry name" value="Calcium ATPase, transmembrane domain M"/>
    <property type="match status" value="1"/>
</dbReference>
<feature type="domain" description="P-type ATPase A" evidence="12">
    <location>
        <begin position="145"/>
        <end position="245"/>
    </location>
</feature>
<name>A0A7X0H9F9_9BACT</name>
<dbReference type="InterPro" id="IPR027256">
    <property type="entry name" value="P-typ_ATPase_IB"/>
</dbReference>
<dbReference type="PRINTS" id="PR00119">
    <property type="entry name" value="CATATPASE"/>
</dbReference>
<feature type="transmembrane region" description="Helical" evidence="10">
    <location>
        <begin position="61"/>
        <end position="81"/>
    </location>
</feature>
<comment type="similarity">
    <text evidence="2 10">Belongs to the cation transport ATPase (P-type) (TC 3.A.3) family. Type IB subfamily.</text>
</comment>
<evidence type="ECO:0000256" key="9">
    <source>
        <dbReference type="ARBA" id="ARBA00047308"/>
    </source>
</evidence>
<keyword evidence="10" id="KW-1003">Cell membrane</keyword>
<comment type="caution">
    <text evidence="13">The sequence shown here is derived from an EMBL/GenBank/DDBJ whole genome shotgun (WGS) entry which is preliminary data.</text>
</comment>